<keyword evidence="2" id="KW-1185">Reference proteome</keyword>
<accession>A0ACB8FCK3</accession>
<name>A0ACB8FCK3_9SAUR</name>
<dbReference type="EMBL" id="CM037621">
    <property type="protein sequence ID" value="KAH8002730.1"/>
    <property type="molecule type" value="Genomic_DNA"/>
</dbReference>
<proteinExistence type="predicted"/>
<evidence type="ECO:0000313" key="1">
    <source>
        <dbReference type="EMBL" id="KAH8002730.1"/>
    </source>
</evidence>
<organism evidence="1 2">
    <name type="scientific">Sphaerodactylus townsendi</name>
    <dbReference type="NCBI Taxonomy" id="933632"/>
    <lineage>
        <taxon>Eukaryota</taxon>
        <taxon>Metazoa</taxon>
        <taxon>Chordata</taxon>
        <taxon>Craniata</taxon>
        <taxon>Vertebrata</taxon>
        <taxon>Euteleostomi</taxon>
        <taxon>Lepidosauria</taxon>
        <taxon>Squamata</taxon>
        <taxon>Bifurcata</taxon>
        <taxon>Gekkota</taxon>
        <taxon>Sphaerodactylidae</taxon>
        <taxon>Sphaerodactylus</taxon>
    </lineage>
</organism>
<comment type="caution">
    <text evidence="1">The sequence shown here is derived from an EMBL/GenBank/DDBJ whole genome shotgun (WGS) entry which is preliminary data.</text>
</comment>
<evidence type="ECO:0000313" key="2">
    <source>
        <dbReference type="Proteomes" id="UP000827872"/>
    </source>
</evidence>
<reference evidence="1" key="1">
    <citation type="submission" date="2021-08" db="EMBL/GenBank/DDBJ databases">
        <title>The first chromosome-level gecko genome reveals the dynamic sex chromosomes of Neotropical dwarf geckos (Sphaerodactylidae: Sphaerodactylus).</title>
        <authorList>
            <person name="Pinto B.J."/>
            <person name="Keating S.E."/>
            <person name="Gamble T."/>
        </authorList>
    </citation>
    <scope>NUCLEOTIDE SEQUENCE</scope>
    <source>
        <strain evidence="1">TG3544</strain>
    </source>
</reference>
<dbReference type="Proteomes" id="UP000827872">
    <property type="component" value="Linkage Group LG08"/>
</dbReference>
<gene>
    <name evidence="1" type="ORF">K3G42_027461</name>
</gene>
<sequence length="479" mass="50576">MGLDHLEWLSLEMNNLSSLDSLLSSSLPGLKTLKVSNNRLESIPVGLFDSWGKLSSVALSGNPWRCDCRLLYLHSWMRNNASKVQDANKAVCGSPEDLAGKEVSGLTEGQLICVTTTPSSTMPIPVATAVPSATEISTTAGAASTPLKTPTTASEITTTTGRSTRIPQTTSTVKTTLEITSVGHTTASEIVTTTERSTRVPQTTPTVKTILEITPTPQVTSAGKSHTTASETTHVGSSVISPGPATEPSRTSMAAVRPAPTPQATSPVRTSIGTLDTTVWTGKSLVTTTATNQRPITTPALEITPVETFSSMGGSVLASTPGCLSRTSPRNECPSSSWMAELATEQERRTPTRAAAPFPSAETQAEASVAGVATTLPQPAMDGASPSPPRSSRPTSGPRGTNRAPSSRSLLHAWGFSLSSSHRYCPLFLTLYLSVLLVEICCAVALARFLCVLCNTRHPRHLPSGPIKLTSVQHRKWRL</sequence>
<protein>
    <submittedName>
        <fullName evidence="1">Uncharacterized protein</fullName>
    </submittedName>
</protein>